<evidence type="ECO:0000313" key="2">
    <source>
        <dbReference type="Proteomes" id="UP000745859"/>
    </source>
</evidence>
<accession>A0ABX0U6G6</accession>
<proteinExistence type="predicted"/>
<evidence type="ECO:0000313" key="1">
    <source>
        <dbReference type="EMBL" id="NIJ44434.1"/>
    </source>
</evidence>
<gene>
    <name evidence="1" type="ORF">FHR24_000873</name>
</gene>
<protein>
    <submittedName>
        <fullName evidence="1">Uncharacterized protein</fullName>
    </submittedName>
</protein>
<comment type="caution">
    <text evidence="1">The sequence shown here is derived from an EMBL/GenBank/DDBJ whole genome shotgun (WGS) entry which is preliminary data.</text>
</comment>
<dbReference type="RefSeq" id="WP_167184395.1">
    <property type="nucleotide sequence ID" value="NZ_JAASQL010000001.1"/>
</dbReference>
<organism evidence="1 2">
    <name type="scientific">Wenyingzhuangia heitensis</name>
    <dbReference type="NCBI Taxonomy" id="1487859"/>
    <lineage>
        <taxon>Bacteria</taxon>
        <taxon>Pseudomonadati</taxon>
        <taxon>Bacteroidota</taxon>
        <taxon>Flavobacteriia</taxon>
        <taxon>Flavobacteriales</taxon>
        <taxon>Flavobacteriaceae</taxon>
        <taxon>Wenyingzhuangia</taxon>
    </lineage>
</organism>
<name>A0ABX0U6G6_9FLAO</name>
<reference evidence="1 2" key="1">
    <citation type="submission" date="2020-03" db="EMBL/GenBank/DDBJ databases">
        <title>Genomic Encyclopedia of Type Strains, Phase IV (KMG-IV): sequencing the most valuable type-strain genomes for metagenomic binning, comparative biology and taxonomic classification.</title>
        <authorList>
            <person name="Goeker M."/>
        </authorList>
    </citation>
    <scope>NUCLEOTIDE SEQUENCE [LARGE SCALE GENOMIC DNA]</scope>
    <source>
        <strain evidence="1 2">DSM 101599</strain>
    </source>
</reference>
<keyword evidence="2" id="KW-1185">Reference proteome</keyword>
<dbReference type="Proteomes" id="UP000745859">
    <property type="component" value="Unassembled WGS sequence"/>
</dbReference>
<sequence length="1101" mass="130937">MVKNFNTGKIFSLLGDIHIGDNSKNLITQSLQKQIKTIEDLLNQYKVKTSLELLNDLEKSTKSIAESPEKNSILSKVYYLKGFCKHSIHQYQFTEGCKDFIKAYNYDNKELCVKENASIHYYNLENEEKSIDISNDILKIDEYNLTANFVKFIYSDDKQKYLKLLPPVVFNDYVYQVSVVYYLIIKRLVCFKSDIYKYFPGFKISTKQLKGINFYNKSVWFINTEITLNFFFKENPIKLKDYNFHNKDNYEFKELTSQLDEIHNEFDKTELSDEILNFKFFKYYLNSDINYNKFNSVYKKLRDIDFIYTKFFCSYLTTINKPEKIRSVLLKYNREKNYEFYLFEIYMFYINNFDDFLDKILLQKLFDSFEIVDSEKGIDVVSYIFPVINHVFKERYDDYKIIFLGKVFNDKHEKKILEVFLEVFFENKSIQHVDDVTDLLKDDMLKKIYKLKLLDGLRHSGFLEIVYEELKQEVYLKEISPELELYIITINDLINENEDLSKDYVSELLPLLSKWRKSYTYLNRTIFNIEFELLNSKNDWDELLDVTESLYKILPKDVNVLSNYLLALDKTNDLTTLKKVLSKFSFKINNEAIGLNIIILCLKRKFFIDKALRLVYVLASNEDNIDARKFYFHSSNLFPEGFFKNYEKVFKGTFILYEYDDRDLHLLKINNYNRKIIGKKIGDSIKMDSYTDAKKEIKIKKIINSELALFHEIQLESSKPYNNLGMESIEIENNDIVQTLIDKFGKVGSKRQEEIEGILEKYKKWNVGLSEISVSVFNNDIVEAYEDLKKDEELGMFVFPDTLYPKINVDQSYKYILDFSSVLLFEDLYENYGVVYKETFLVSYYVIECLKELLYDIETKPKSFLIANITEKGIRNTQLPEDYYENKLIKIKGILSWIDTNCTIDYVQEKLNIKKDVSKGLAIIYKLFFDNIFMSIRDKHIVVSSDSFYFRNNVSVNIINPLSFIKNNNYYDDFDHYLIKNNHIGVVISKKCFLNELKNSIEGNQNYLNNCLKNISFFYGLEIIDNLIEYFKLIMESKNLDTEEKKGYCFKILKHLYSEVNIETSEKINFFLLMKLKEEGFKEIDFFKTITANLSKWYSVQ</sequence>
<dbReference type="EMBL" id="JAASQL010000001">
    <property type="protein sequence ID" value="NIJ44434.1"/>
    <property type="molecule type" value="Genomic_DNA"/>
</dbReference>